<dbReference type="Gene3D" id="1.10.3480.10">
    <property type="entry name" value="TorD-like"/>
    <property type="match status" value="1"/>
</dbReference>
<protein>
    <submittedName>
        <fullName evidence="3">Tat proofreading chaperone DmsD</fullName>
    </submittedName>
</protein>
<dbReference type="PIRSF" id="PIRSF004690">
    <property type="entry name" value="DmsD"/>
    <property type="match status" value="1"/>
</dbReference>
<sequence length="204" mass="23530">MEQQQDGFLAWISMSGSFLGALFYFEPSHPKATGLVKAINEINWKTNWVPPLINDSNKIKKLLRQTENISEQFQRQFIGPNAMPAPPWASVYLDPEAVIYGNSLIALREFMTRNGLKTQIEGNVPEDHIGLMLMLASYIADAKPDVLKEYLSEHLFTWVWRYLELLASQEESPFYRGLALVTQQTLAYWREELQLDLIEAPLYF</sequence>
<dbReference type="InterPro" id="IPR036411">
    <property type="entry name" value="TorD-like_sf"/>
</dbReference>
<organism evidence="3 4">
    <name type="scientific">Gallibacterium melopsittaci</name>
    <dbReference type="NCBI Taxonomy" id="516063"/>
    <lineage>
        <taxon>Bacteria</taxon>
        <taxon>Pseudomonadati</taxon>
        <taxon>Pseudomonadota</taxon>
        <taxon>Gammaproteobacteria</taxon>
        <taxon>Pasteurellales</taxon>
        <taxon>Pasteurellaceae</taxon>
        <taxon>Gallibacterium</taxon>
    </lineage>
</organism>
<dbReference type="NCBIfam" id="NF008632">
    <property type="entry name" value="PRK11621.1"/>
    <property type="match status" value="1"/>
</dbReference>
<dbReference type="RefSeq" id="WP_382372656.1">
    <property type="nucleotide sequence ID" value="NZ_JBHLWA010000004.1"/>
</dbReference>
<reference evidence="3 4" key="1">
    <citation type="submission" date="2024-09" db="EMBL/GenBank/DDBJ databases">
        <authorList>
            <person name="Sun Q."/>
            <person name="Mori K."/>
        </authorList>
    </citation>
    <scope>NUCLEOTIDE SEQUENCE [LARGE SCALE GENOMIC DNA]</scope>
    <source>
        <strain evidence="3 4">CCM 7538</strain>
    </source>
</reference>
<dbReference type="InterPro" id="IPR026269">
    <property type="entry name" value="DmsD-type"/>
</dbReference>
<dbReference type="SUPFAM" id="SSF89155">
    <property type="entry name" value="TorD-like"/>
    <property type="match status" value="1"/>
</dbReference>
<evidence type="ECO:0000256" key="2">
    <source>
        <dbReference type="SAM" id="Phobius"/>
    </source>
</evidence>
<keyword evidence="1" id="KW-0143">Chaperone</keyword>
<name>A0ABV6HU65_9PAST</name>
<dbReference type="Proteomes" id="UP001589769">
    <property type="component" value="Unassembled WGS sequence"/>
</dbReference>
<dbReference type="Pfam" id="PF02613">
    <property type="entry name" value="Nitrate_red_del"/>
    <property type="match status" value="1"/>
</dbReference>
<gene>
    <name evidence="3" type="primary">dmsD</name>
    <name evidence="3" type="ORF">ACFFHT_01085</name>
</gene>
<comment type="caution">
    <text evidence="3">The sequence shown here is derived from an EMBL/GenBank/DDBJ whole genome shotgun (WGS) entry which is preliminary data.</text>
</comment>
<dbReference type="PANTHER" id="PTHR34227">
    <property type="entry name" value="CHAPERONE PROTEIN YCDY"/>
    <property type="match status" value="1"/>
</dbReference>
<dbReference type="EMBL" id="JBHLWA010000004">
    <property type="protein sequence ID" value="MFC0322169.1"/>
    <property type="molecule type" value="Genomic_DNA"/>
</dbReference>
<evidence type="ECO:0000256" key="1">
    <source>
        <dbReference type="ARBA" id="ARBA00023186"/>
    </source>
</evidence>
<dbReference type="InterPro" id="IPR050289">
    <property type="entry name" value="TorD/DmsD_chaperones"/>
</dbReference>
<accession>A0ABV6HU65</accession>
<keyword evidence="2" id="KW-0812">Transmembrane</keyword>
<proteinExistence type="predicted"/>
<dbReference type="PANTHER" id="PTHR34227:SF13">
    <property type="entry name" value="TAT PROOFREADING CHAPERONE DMSD-RELATED"/>
    <property type="match status" value="1"/>
</dbReference>
<feature type="transmembrane region" description="Helical" evidence="2">
    <location>
        <begin position="7"/>
        <end position="25"/>
    </location>
</feature>
<keyword evidence="2" id="KW-0472">Membrane</keyword>
<evidence type="ECO:0000313" key="3">
    <source>
        <dbReference type="EMBL" id="MFC0322169.1"/>
    </source>
</evidence>
<keyword evidence="4" id="KW-1185">Reference proteome</keyword>
<evidence type="ECO:0000313" key="4">
    <source>
        <dbReference type="Proteomes" id="UP001589769"/>
    </source>
</evidence>
<keyword evidence="2" id="KW-1133">Transmembrane helix</keyword>
<dbReference type="InterPro" id="IPR020945">
    <property type="entry name" value="DMSO/NO3_reduct_chaperone"/>
</dbReference>